<gene>
    <name evidence="2" type="ORF">QTN89_05405</name>
</gene>
<feature type="transmembrane region" description="Helical" evidence="1">
    <location>
        <begin position="110"/>
        <end position="128"/>
    </location>
</feature>
<evidence type="ECO:0000256" key="1">
    <source>
        <dbReference type="SAM" id="Phobius"/>
    </source>
</evidence>
<evidence type="ECO:0008006" key="4">
    <source>
        <dbReference type="Google" id="ProtNLM"/>
    </source>
</evidence>
<dbReference type="RefSeq" id="WP_289162479.1">
    <property type="nucleotide sequence ID" value="NZ_JASZZN010000003.1"/>
</dbReference>
<comment type="caution">
    <text evidence="2">The sequence shown here is derived from an EMBL/GenBank/DDBJ whole genome shotgun (WGS) entry which is preliminary data.</text>
</comment>
<accession>A0ABT7PET1</accession>
<keyword evidence="1" id="KW-0472">Membrane</keyword>
<keyword evidence="3" id="KW-1185">Reference proteome</keyword>
<dbReference type="Proteomes" id="UP001239462">
    <property type="component" value="Unassembled WGS sequence"/>
</dbReference>
<organism evidence="2 3">
    <name type="scientific">Roseiconus lacunae</name>
    <dbReference type="NCBI Taxonomy" id="2605694"/>
    <lineage>
        <taxon>Bacteria</taxon>
        <taxon>Pseudomonadati</taxon>
        <taxon>Planctomycetota</taxon>
        <taxon>Planctomycetia</taxon>
        <taxon>Pirellulales</taxon>
        <taxon>Pirellulaceae</taxon>
        <taxon>Roseiconus</taxon>
    </lineage>
</organism>
<evidence type="ECO:0000313" key="2">
    <source>
        <dbReference type="EMBL" id="MDM4014858.1"/>
    </source>
</evidence>
<keyword evidence="1" id="KW-0812">Transmembrane</keyword>
<evidence type="ECO:0000313" key="3">
    <source>
        <dbReference type="Proteomes" id="UP001239462"/>
    </source>
</evidence>
<proteinExistence type="predicted"/>
<dbReference type="EMBL" id="JASZZN010000003">
    <property type="protein sequence ID" value="MDM4014858.1"/>
    <property type="molecule type" value="Genomic_DNA"/>
</dbReference>
<name>A0ABT7PET1_9BACT</name>
<keyword evidence="1" id="KW-1133">Transmembrane helix</keyword>
<reference evidence="2 3" key="1">
    <citation type="submission" date="2023-06" db="EMBL/GenBank/DDBJ databases">
        <title>Roseiconus lacunae JC819 isolated from Gulf of Mannar region, Tamil Nadu.</title>
        <authorList>
            <person name="Pk S."/>
            <person name="Ch S."/>
            <person name="Ch V.R."/>
        </authorList>
    </citation>
    <scope>NUCLEOTIDE SEQUENCE [LARGE SCALE GENOMIC DNA]</scope>
    <source>
        <strain evidence="2 3">JC819</strain>
    </source>
</reference>
<feature type="transmembrane region" description="Helical" evidence="1">
    <location>
        <begin position="69"/>
        <end position="98"/>
    </location>
</feature>
<protein>
    <recommendedName>
        <fullName evidence="4">ResB-like domain-containing protein</fullName>
    </recommendedName>
</protein>
<sequence>MQTFQSDLEQSITRLKSSRIRTSIAPVGLQCIMLVIFVGWLLLDPYAEPMMTIAAGGIRSFQWSESKDLMIAIAGSLRFNAFIVAVIAFLAVNFWMLVQHVRLRRYALKQLMITTGLVALWCASAIGWQQITWSGKRMRAAGRLEALDRLAVSLHEDWPQSDGEIEGLGPFNAYPWVRPSVLLLLTPYPLEGTNTVIAAIERSPQGSLRFQLGGEDGGDWIEWHDGNRIPDSFTGGLRDRHQLQRFSRIGSDWYLVRYSEAVAQSS</sequence>
<feature type="transmembrane region" description="Helical" evidence="1">
    <location>
        <begin position="24"/>
        <end position="43"/>
    </location>
</feature>